<evidence type="ECO:0000256" key="1">
    <source>
        <dbReference type="ARBA" id="ARBA00004651"/>
    </source>
</evidence>
<reference evidence="9 10" key="1">
    <citation type="submission" date="2019-02" db="EMBL/GenBank/DDBJ databases">
        <title>Draft genome sequence of Amycolatopsis sp. 8-3EHSu isolated from roots of Suaeda maritima.</title>
        <authorList>
            <person name="Duangmal K."/>
            <person name="Chantavorakit T."/>
        </authorList>
    </citation>
    <scope>NUCLEOTIDE SEQUENCE [LARGE SCALE GENOMIC DNA]</scope>
    <source>
        <strain evidence="9 10">8-3EHSu</strain>
    </source>
</reference>
<dbReference type="GO" id="GO:0005886">
    <property type="term" value="C:plasma membrane"/>
    <property type="evidence" value="ECO:0007669"/>
    <property type="project" value="UniProtKB-SubCell"/>
</dbReference>
<gene>
    <name evidence="9" type="ORF">EWH70_03285</name>
</gene>
<keyword evidence="5 7" id="KW-1133">Transmembrane helix</keyword>
<dbReference type="PANTHER" id="PTHR23513">
    <property type="entry name" value="INTEGRAL MEMBRANE EFFLUX PROTEIN-RELATED"/>
    <property type="match status" value="1"/>
</dbReference>
<evidence type="ECO:0000256" key="6">
    <source>
        <dbReference type="ARBA" id="ARBA00023136"/>
    </source>
</evidence>
<sequence>MTKLGRDFTKFWTANAATNIGDGVALAAGPLLMASLTDDPRLVAGAVFVQQLPWLLFSLISGVYVDRLDRRKLLVLVNLFRGVVITGLAVAVWSGNATVWVAYLAFFLVGTAETLVDNAAGAILPSLVPDAALPKANARLVALNQVANHFVAPPLGAALFALAAAVPFGVNAVGFVVAALLLATVRGGARTVEERPRRPMLTEIGEGLRYLARHRVLRMLALSICLMNVTLMAAFAILVLYAQQRLGLNEIGFGLLLTAMATGGLLGAGAATWLRGRFSDSALLRVGLIIETGTHVLLAIAETAWLAVPTMVVFGFHGALWGVVGMTWRQRVVPEHLRGRVNSVYLLFSVGGAALGSLVSGPIAAGYGITAPFWLSACVMAVVTAVAWRAFGRHLLVRASAAAEGEAVPG</sequence>
<dbReference type="AlphaFoldDB" id="A0A4Q7JAX8"/>
<feature type="transmembrane region" description="Helical" evidence="7">
    <location>
        <begin position="253"/>
        <end position="275"/>
    </location>
</feature>
<evidence type="ECO:0000259" key="8">
    <source>
        <dbReference type="PROSITE" id="PS50850"/>
    </source>
</evidence>
<feature type="transmembrane region" description="Helical" evidence="7">
    <location>
        <begin position="306"/>
        <end position="324"/>
    </location>
</feature>
<evidence type="ECO:0000313" key="10">
    <source>
        <dbReference type="Proteomes" id="UP000292003"/>
    </source>
</evidence>
<protein>
    <submittedName>
        <fullName evidence="9">MFS transporter</fullName>
    </submittedName>
</protein>
<dbReference type="EMBL" id="SFCC01000002">
    <property type="protein sequence ID" value="RZQ64950.1"/>
    <property type="molecule type" value="Genomic_DNA"/>
</dbReference>
<dbReference type="PROSITE" id="PS50850">
    <property type="entry name" value="MFS"/>
    <property type="match status" value="1"/>
</dbReference>
<dbReference type="GO" id="GO:0022857">
    <property type="term" value="F:transmembrane transporter activity"/>
    <property type="evidence" value="ECO:0007669"/>
    <property type="project" value="InterPro"/>
</dbReference>
<dbReference type="OrthoDB" id="145388at2"/>
<keyword evidence="4 7" id="KW-0812">Transmembrane</keyword>
<dbReference type="InterPro" id="IPR020846">
    <property type="entry name" value="MFS_dom"/>
</dbReference>
<feature type="transmembrane region" description="Helical" evidence="7">
    <location>
        <begin position="12"/>
        <end position="36"/>
    </location>
</feature>
<evidence type="ECO:0000256" key="2">
    <source>
        <dbReference type="ARBA" id="ARBA00022448"/>
    </source>
</evidence>
<accession>A0A4Q7JAX8</accession>
<keyword evidence="6 7" id="KW-0472">Membrane</keyword>
<evidence type="ECO:0000256" key="4">
    <source>
        <dbReference type="ARBA" id="ARBA00022692"/>
    </source>
</evidence>
<evidence type="ECO:0000256" key="7">
    <source>
        <dbReference type="SAM" id="Phobius"/>
    </source>
</evidence>
<dbReference type="CDD" id="cd06173">
    <property type="entry name" value="MFS_MefA_like"/>
    <property type="match status" value="1"/>
</dbReference>
<proteinExistence type="predicted"/>
<feature type="transmembrane region" description="Helical" evidence="7">
    <location>
        <begin position="73"/>
        <end position="94"/>
    </location>
</feature>
<feature type="transmembrane region" description="Helical" evidence="7">
    <location>
        <begin position="42"/>
        <end position="66"/>
    </location>
</feature>
<evidence type="ECO:0000256" key="3">
    <source>
        <dbReference type="ARBA" id="ARBA00022475"/>
    </source>
</evidence>
<evidence type="ECO:0000313" key="9">
    <source>
        <dbReference type="EMBL" id="RZQ64950.1"/>
    </source>
</evidence>
<dbReference type="Pfam" id="PF05977">
    <property type="entry name" value="MFS_3"/>
    <property type="match status" value="1"/>
</dbReference>
<comment type="subcellular location">
    <subcellularLocation>
        <location evidence="1">Cell membrane</location>
        <topology evidence="1">Multi-pass membrane protein</topology>
    </subcellularLocation>
</comment>
<feature type="transmembrane region" description="Helical" evidence="7">
    <location>
        <begin position="282"/>
        <end position="300"/>
    </location>
</feature>
<feature type="domain" description="Major facilitator superfamily (MFS) profile" evidence="8">
    <location>
        <begin position="216"/>
        <end position="410"/>
    </location>
</feature>
<dbReference type="InterPro" id="IPR036259">
    <property type="entry name" value="MFS_trans_sf"/>
</dbReference>
<keyword evidence="3" id="KW-1003">Cell membrane</keyword>
<dbReference type="InterPro" id="IPR010290">
    <property type="entry name" value="TM_effector"/>
</dbReference>
<name>A0A4Q7JAX8_9PSEU</name>
<feature type="transmembrane region" description="Helical" evidence="7">
    <location>
        <begin position="219"/>
        <end position="241"/>
    </location>
</feature>
<organism evidence="9 10">
    <name type="scientific">Amycolatopsis suaedae</name>
    <dbReference type="NCBI Taxonomy" id="2510978"/>
    <lineage>
        <taxon>Bacteria</taxon>
        <taxon>Bacillati</taxon>
        <taxon>Actinomycetota</taxon>
        <taxon>Actinomycetes</taxon>
        <taxon>Pseudonocardiales</taxon>
        <taxon>Pseudonocardiaceae</taxon>
        <taxon>Amycolatopsis</taxon>
    </lineage>
</organism>
<dbReference type="RefSeq" id="WP_130473737.1">
    <property type="nucleotide sequence ID" value="NZ_SFCC01000002.1"/>
</dbReference>
<keyword evidence="2" id="KW-0813">Transport</keyword>
<dbReference type="SUPFAM" id="SSF103473">
    <property type="entry name" value="MFS general substrate transporter"/>
    <property type="match status" value="1"/>
</dbReference>
<feature type="transmembrane region" description="Helical" evidence="7">
    <location>
        <begin position="344"/>
        <end position="365"/>
    </location>
</feature>
<keyword evidence="10" id="KW-1185">Reference proteome</keyword>
<feature type="transmembrane region" description="Helical" evidence="7">
    <location>
        <begin position="371"/>
        <end position="391"/>
    </location>
</feature>
<evidence type="ECO:0000256" key="5">
    <source>
        <dbReference type="ARBA" id="ARBA00022989"/>
    </source>
</evidence>
<dbReference type="PANTHER" id="PTHR23513:SF6">
    <property type="entry name" value="MAJOR FACILITATOR SUPERFAMILY ASSOCIATED DOMAIN-CONTAINING PROTEIN"/>
    <property type="match status" value="1"/>
</dbReference>
<comment type="caution">
    <text evidence="9">The sequence shown here is derived from an EMBL/GenBank/DDBJ whole genome shotgun (WGS) entry which is preliminary data.</text>
</comment>
<dbReference type="Gene3D" id="1.20.1250.20">
    <property type="entry name" value="MFS general substrate transporter like domains"/>
    <property type="match status" value="1"/>
</dbReference>
<dbReference type="Proteomes" id="UP000292003">
    <property type="component" value="Unassembled WGS sequence"/>
</dbReference>